<organism evidence="1 2">
    <name type="scientific">Niabella soli DSM 19437</name>
    <dbReference type="NCBI Taxonomy" id="929713"/>
    <lineage>
        <taxon>Bacteria</taxon>
        <taxon>Pseudomonadati</taxon>
        <taxon>Bacteroidota</taxon>
        <taxon>Chitinophagia</taxon>
        <taxon>Chitinophagales</taxon>
        <taxon>Chitinophagaceae</taxon>
        <taxon>Niabella</taxon>
    </lineage>
</organism>
<proteinExistence type="predicted"/>
<protein>
    <submittedName>
        <fullName evidence="1">Glycoside hydrolase family 2</fullName>
    </submittedName>
</protein>
<keyword evidence="1" id="KW-0378">Hydrolase</keyword>
<evidence type="ECO:0000313" key="1">
    <source>
        <dbReference type="EMBL" id="AHF15143.1"/>
    </source>
</evidence>
<accession>W0EZY4</accession>
<dbReference type="Pfam" id="PF17132">
    <property type="entry name" value="Glyco_hydro_106"/>
    <property type="match status" value="2"/>
</dbReference>
<name>W0EZY4_9BACT</name>
<dbReference type="Proteomes" id="UP000003586">
    <property type="component" value="Chromosome"/>
</dbReference>
<dbReference type="STRING" id="929713.NIASO_08155"/>
<dbReference type="KEGG" id="nso:NIASO_08155"/>
<dbReference type="Gene3D" id="2.60.120.260">
    <property type="entry name" value="Galactose-binding domain-like"/>
    <property type="match status" value="1"/>
</dbReference>
<dbReference type="AlphaFoldDB" id="W0EZY4"/>
<evidence type="ECO:0000313" key="2">
    <source>
        <dbReference type="Proteomes" id="UP000003586"/>
    </source>
</evidence>
<keyword evidence="2" id="KW-1185">Reference proteome</keyword>
<dbReference type="eggNOG" id="COG3250">
    <property type="taxonomic scope" value="Bacteria"/>
</dbReference>
<reference evidence="1 2" key="1">
    <citation type="submission" date="2013-12" db="EMBL/GenBank/DDBJ databases">
        <authorList>
            <consortium name="DOE Joint Genome Institute"/>
            <person name="Eisen J."/>
            <person name="Huntemann M."/>
            <person name="Han J."/>
            <person name="Chen A."/>
            <person name="Kyrpides N."/>
            <person name="Mavromatis K."/>
            <person name="Markowitz V."/>
            <person name="Palaniappan K."/>
            <person name="Ivanova N."/>
            <person name="Schaumberg A."/>
            <person name="Pati A."/>
            <person name="Liolios K."/>
            <person name="Nordberg H.P."/>
            <person name="Cantor M.N."/>
            <person name="Hua S.X."/>
            <person name="Woyke T."/>
        </authorList>
    </citation>
    <scope>NUCLEOTIDE SEQUENCE [LARGE SCALE GENOMIC DNA]</scope>
    <source>
        <strain evidence="2">DSM 19437</strain>
    </source>
</reference>
<dbReference type="NCBIfam" id="NF045579">
    <property type="entry name" value="rhamnoside_JR"/>
    <property type="match status" value="1"/>
</dbReference>
<dbReference type="HOGENOM" id="CLU_003772_1_0_10"/>
<dbReference type="InterPro" id="IPR008979">
    <property type="entry name" value="Galactose-bd-like_sf"/>
</dbReference>
<sequence length="920" mass="102253">MAWPKTTRENKPWTRWWWEGSAVNEKDLTWNLEQYQQAGLGGVELTPIYGVEGQEKNFVSFLSPRWMELFRYTLKESKRLGLGVDLANATGWPFGGPWVIDADASKTMEYKTYSLKAGAQLKEPVQFIRKGLVRTANNKEADLALIKKPVSANTNLQELALDQIQYPGPIPLISLMAYSNNGRIVDITDKVSAGGKLNWVAPAEGESWTLYALFEGLHGKMVERAAPGGEGYAIDHFSKKAATDYFKKFDKAFKGADISYLRGFFNDSYEVDDARGQANWTDDFFAEFKNKKGYDLRTQLPALFGKDSEDKNKRVLYDYRSVIDQLLLDNFTKVWKQWGNGRGKLLRNQSHGSPANTLDLYSVVDIPETEGTELLRFKFATSAAHVSGKKLVSSESATWLNEHFLSSLGDVKKAIDLYFLGGVNHIFYHGTAYSPKDAAWPGWLFYAAVHFQPVNPQWQHFHALNEYITRVQSFLQKGQPDNDVLLYYPIIDRYSETGGPLLQHFDGMERNFEHTGFEYAANKMTERGVGFDFFSDRQLAQFDYKNGAIITGGNQYKAILLPANKLIDDLSFSKLINLAKSGATILAYKALPADVPGMAQLDARRKRLQAAAAQLKFIKEGSLQKAVIGAGAFYISDDLDALMKAGHIREASGSDKDIFVLRRKQADGKTYFINNRSDHPVEEWIHFDGHPKAAVLFDAMTGEKGLGMIRAAANGFELRVQLQPYASVIVQTAAALKTGAAFPYKNAGGPAIALNKDWKLSFIEGGPSLPGAVNLKTLQPWTELKEAGVQAFSGIASYTTRFKKPGKNARNYLLDLGKVAATAEVVLNGKSIATLIGPSFTTVLPAALLKTENALEIKVANLMANRISYMDKNNMPWKIFYNVNIAARKKENVKNGIFDASGWSPLPSGLLGPVTLTPLK</sequence>
<dbReference type="PANTHER" id="PTHR36848:SF2">
    <property type="entry name" value="SECRETED PROTEIN"/>
    <property type="match status" value="1"/>
</dbReference>
<dbReference type="SUPFAM" id="SSF49785">
    <property type="entry name" value="Galactose-binding domain-like"/>
    <property type="match status" value="1"/>
</dbReference>
<dbReference type="GO" id="GO:0016787">
    <property type="term" value="F:hydrolase activity"/>
    <property type="evidence" value="ECO:0007669"/>
    <property type="project" value="UniProtKB-KW"/>
</dbReference>
<dbReference type="EMBL" id="CP007035">
    <property type="protein sequence ID" value="AHF15143.1"/>
    <property type="molecule type" value="Genomic_DNA"/>
</dbReference>
<dbReference type="PANTHER" id="PTHR36848">
    <property type="entry name" value="DNA-BINDING PROTEIN (PUTATIVE SECRETED PROTEIN)-RELATED"/>
    <property type="match status" value="1"/>
</dbReference>
<gene>
    <name evidence="1" type="ORF">NIASO_08155</name>
</gene>
<dbReference type="InterPro" id="IPR053161">
    <property type="entry name" value="Ulvan_degrading_GH"/>
</dbReference>